<gene>
    <name evidence="1" type="ORF">FVZTVLPZ_CDS0179</name>
</gene>
<proteinExistence type="predicted"/>
<sequence length="83" mass="10296">MSEQILEQDKYKIYEIVLIDGQYEATIRDIYTRTVRKDEDTVEVYVSYRLHEKDWWYEEILPHRVQKLNDELNFGEKNARIRR</sequence>
<evidence type="ECO:0000313" key="1">
    <source>
        <dbReference type="EMBL" id="WNV45676.1"/>
    </source>
</evidence>
<dbReference type="EMBL" id="OR472445">
    <property type="protein sequence ID" value="WNV45676.1"/>
    <property type="molecule type" value="Genomic_DNA"/>
</dbReference>
<accession>A0AB38Z496</accession>
<organism evidence="1">
    <name type="scientific">Klebsiella phage vB_KpnM_Iguana_ER37</name>
    <dbReference type="NCBI Taxonomy" id="3076781"/>
    <lineage>
        <taxon>Viruses</taxon>
        <taxon>Duplodnaviria</taxon>
        <taxon>Heunggongvirae</taxon>
        <taxon>Uroviricota</taxon>
        <taxon>Caudoviricetes</taxon>
    </lineage>
</organism>
<reference evidence="1" key="1">
    <citation type="submission" date="2023-08" db="EMBL/GenBank/DDBJ databases">
        <authorList>
            <person name="Rotman E.R."/>
            <person name="Mimee M."/>
        </authorList>
    </citation>
    <scope>NUCLEOTIDE SEQUENCE</scope>
</reference>
<name>A0AB38Z496_9CAUD</name>
<protein>
    <submittedName>
        <fullName evidence="1">Uncharacterized protein</fullName>
    </submittedName>
</protein>